<dbReference type="InterPro" id="IPR045865">
    <property type="entry name" value="ACT-like_dom_sf"/>
</dbReference>
<evidence type="ECO:0000313" key="1">
    <source>
        <dbReference type="EMBL" id="EKY28455.1"/>
    </source>
</evidence>
<keyword evidence="2" id="KW-1185">Reference proteome</keyword>
<dbReference type="NCBIfam" id="TIGR03959">
    <property type="entry name" value="hyd_TM1266"/>
    <property type="match status" value="1"/>
</dbReference>
<dbReference type="EMBL" id="AMEZ01000024">
    <property type="protein sequence ID" value="EKY28455.1"/>
    <property type="molecule type" value="Genomic_DNA"/>
</dbReference>
<proteinExistence type="predicted"/>
<dbReference type="Pfam" id="PF21699">
    <property type="entry name" value="TM1266-like"/>
    <property type="match status" value="1"/>
</dbReference>
<dbReference type="InterPro" id="IPR027271">
    <property type="entry name" value="Acetolactate_synth/TF_NikR_C"/>
</dbReference>
<comment type="caution">
    <text evidence="1">The sequence shown here is derived from an EMBL/GenBank/DDBJ whole genome shotgun (WGS) entry which is preliminary data.</text>
</comment>
<dbReference type="Gene3D" id="3.30.70.1150">
    <property type="entry name" value="ACT-like. Chain A, domain 2"/>
    <property type="match status" value="1"/>
</dbReference>
<dbReference type="RefSeq" id="WP_005211285.1">
    <property type="nucleotide sequence ID" value="NZ_KB291616.1"/>
</dbReference>
<name>L1QL68_9CLOT</name>
<dbReference type="InterPro" id="IPR023860">
    <property type="entry name" value="FeFe-hyd_TM1266"/>
</dbReference>
<dbReference type="PATRIC" id="fig|545697.3.peg.793"/>
<dbReference type="Proteomes" id="UP000010420">
    <property type="component" value="Unassembled WGS sequence"/>
</dbReference>
<dbReference type="eggNOG" id="COG0864">
    <property type="taxonomic scope" value="Bacteria"/>
</dbReference>
<organism evidence="1 2">
    <name type="scientific">Clostridium celatum DSM 1785</name>
    <dbReference type="NCBI Taxonomy" id="545697"/>
    <lineage>
        <taxon>Bacteria</taxon>
        <taxon>Bacillati</taxon>
        <taxon>Bacillota</taxon>
        <taxon>Clostridia</taxon>
        <taxon>Eubacteriales</taxon>
        <taxon>Clostridiaceae</taxon>
        <taxon>Clostridium</taxon>
    </lineage>
</organism>
<dbReference type="HOGENOM" id="CLU_170247_0_1_9"/>
<dbReference type="OrthoDB" id="9796135at2"/>
<gene>
    <name evidence="1" type="ORF">HMPREF0216_00806</name>
</gene>
<dbReference type="AlphaFoldDB" id="L1QL68"/>
<dbReference type="SUPFAM" id="SSF55021">
    <property type="entry name" value="ACT-like"/>
    <property type="match status" value="1"/>
</dbReference>
<protein>
    <submittedName>
        <fullName evidence="1">Putative iron-only hydrogenase system regulator</fullName>
    </submittedName>
</protein>
<evidence type="ECO:0000313" key="2">
    <source>
        <dbReference type="Proteomes" id="UP000010420"/>
    </source>
</evidence>
<reference evidence="1 2" key="1">
    <citation type="submission" date="2012-05" db="EMBL/GenBank/DDBJ databases">
        <authorList>
            <person name="Weinstock G."/>
            <person name="Sodergren E."/>
            <person name="Lobos E.A."/>
            <person name="Fulton L."/>
            <person name="Fulton R."/>
            <person name="Courtney L."/>
            <person name="Fronick C."/>
            <person name="O'Laughlin M."/>
            <person name="Godfrey J."/>
            <person name="Wilson R.M."/>
            <person name="Miner T."/>
            <person name="Farmer C."/>
            <person name="Delehaunty K."/>
            <person name="Cordes M."/>
            <person name="Minx P."/>
            <person name="Tomlinson C."/>
            <person name="Chen J."/>
            <person name="Wollam A."/>
            <person name="Pepin K.H."/>
            <person name="Bhonagiri V."/>
            <person name="Zhang X."/>
            <person name="Suruliraj S."/>
            <person name="Warren W."/>
            <person name="Mitreva M."/>
            <person name="Mardis E.R."/>
            <person name="Wilson R.K."/>
        </authorList>
    </citation>
    <scope>NUCLEOTIDE SEQUENCE [LARGE SCALE GENOMIC DNA]</scope>
    <source>
        <strain evidence="1 2">DSM 1785</strain>
    </source>
</reference>
<sequence length="82" mass="8922">MKRIAVISAILENPKKNQEEFNGIISEFRGSIRGRMGIPFEEGISVISITVTGELDEINKLTGKLGNIPGVLVKTAIAKKEL</sequence>
<dbReference type="STRING" id="545697.HMPREF0216_00806"/>
<accession>L1QL68</accession>